<dbReference type="EMBL" id="JAGPXD010000007">
    <property type="protein sequence ID" value="KAH7347286.1"/>
    <property type="molecule type" value="Genomic_DNA"/>
</dbReference>
<proteinExistence type="predicted"/>
<dbReference type="Gene3D" id="1.25.40.20">
    <property type="entry name" value="Ankyrin repeat-containing domain"/>
    <property type="match status" value="1"/>
</dbReference>
<sequence length="740" mass="81408">MASFHRDALTLSAEVFAVVGVADVVLRQLIALTNLATAAANASRTAREMRVRLQSLAGAILAVRTWAESYAGSDFATRDNQRISANVTETLLQCSTRLGAISKNLHDVESRASGTLARFWTGFRFARDEQAHHQAMTDLMSYTSALQLAMQSRQGTDLAIIRHQQTLHAQSTAENHDGLKAGVDTLLHTTSTHAEATQSHHTAMLARLDNLQLTQVKASSQLVATNTEAIKAGFSDIQQRQAAASESLLAATQATLQACTDAVMTTVRLTHLNDYEVLVEGEKLGAGVDALHYLNKYLSHSLRSLAESDGGLILPRDLAASLTNEIDKMIKYSQHFNRCGTTGLLAGSGYHFPQRIHTISVKSQARANHDDGFIAINSVEGEDPLGRRFQHIRFTAFSVKPSGDGSAIFGRISRIHVGIGQQIRRQLRLLNILPRDSPVFSFAANNNVDVLKRLFAEGKASILDYDEDGLGLLWHASRGHSWATLHLLLDLGADASECSVRPSWFSSIGFTLGHGIDLAGSQKHIPSVPEFPSEFKTCWNFLQLVKVEATQTGEAAAMLFATFYNPHNQNKAIRTAQKEHLFSILWDSGLGRRRILGLICAPCKVVASLIAAITAWVRTGALRENPGISDTNGRSILHLLLLASSSQDGATFEEQLVFSMEDSQTDWERVCRATFYAHMLGWRGWHNVRTTLERLLRLFLESGVHPLQKDKEGVSAWDIARSSAFEGDRKFYSHILEPFV</sequence>
<dbReference type="OrthoDB" id="3200163at2759"/>
<reference evidence="1" key="1">
    <citation type="journal article" date="2021" name="Nat. Commun.">
        <title>Genetic determinants of endophytism in the Arabidopsis root mycobiome.</title>
        <authorList>
            <person name="Mesny F."/>
            <person name="Miyauchi S."/>
            <person name="Thiergart T."/>
            <person name="Pickel B."/>
            <person name="Atanasova L."/>
            <person name="Karlsson M."/>
            <person name="Huettel B."/>
            <person name="Barry K.W."/>
            <person name="Haridas S."/>
            <person name="Chen C."/>
            <person name="Bauer D."/>
            <person name="Andreopoulos W."/>
            <person name="Pangilinan J."/>
            <person name="LaButti K."/>
            <person name="Riley R."/>
            <person name="Lipzen A."/>
            <person name="Clum A."/>
            <person name="Drula E."/>
            <person name="Henrissat B."/>
            <person name="Kohler A."/>
            <person name="Grigoriev I.V."/>
            <person name="Martin F.M."/>
            <person name="Hacquard S."/>
        </authorList>
    </citation>
    <scope>NUCLEOTIDE SEQUENCE</scope>
    <source>
        <strain evidence="1">MPI-CAGE-AT-0016</strain>
    </source>
</reference>
<comment type="caution">
    <text evidence="1">The sequence shown here is derived from an EMBL/GenBank/DDBJ whole genome shotgun (WGS) entry which is preliminary data.</text>
</comment>
<evidence type="ECO:0000313" key="1">
    <source>
        <dbReference type="EMBL" id="KAH7347286.1"/>
    </source>
</evidence>
<dbReference type="AlphaFoldDB" id="A0A8K0T4Z1"/>
<dbReference type="InterPro" id="IPR036770">
    <property type="entry name" value="Ankyrin_rpt-contain_sf"/>
</dbReference>
<keyword evidence="2" id="KW-1185">Reference proteome</keyword>
<evidence type="ECO:0008006" key="3">
    <source>
        <dbReference type="Google" id="ProtNLM"/>
    </source>
</evidence>
<name>A0A8K0T4Z1_9PEZI</name>
<dbReference type="SUPFAM" id="SSF48403">
    <property type="entry name" value="Ankyrin repeat"/>
    <property type="match status" value="1"/>
</dbReference>
<dbReference type="Proteomes" id="UP000813385">
    <property type="component" value="Unassembled WGS sequence"/>
</dbReference>
<evidence type="ECO:0000313" key="2">
    <source>
        <dbReference type="Proteomes" id="UP000813385"/>
    </source>
</evidence>
<protein>
    <recommendedName>
        <fullName evidence="3">Ankyrin repeat protein</fullName>
    </recommendedName>
</protein>
<gene>
    <name evidence="1" type="ORF">B0T11DRAFT_322085</name>
</gene>
<organism evidence="1 2">
    <name type="scientific">Plectosphaerella cucumerina</name>
    <dbReference type="NCBI Taxonomy" id="40658"/>
    <lineage>
        <taxon>Eukaryota</taxon>
        <taxon>Fungi</taxon>
        <taxon>Dikarya</taxon>
        <taxon>Ascomycota</taxon>
        <taxon>Pezizomycotina</taxon>
        <taxon>Sordariomycetes</taxon>
        <taxon>Hypocreomycetidae</taxon>
        <taxon>Glomerellales</taxon>
        <taxon>Plectosphaerellaceae</taxon>
        <taxon>Plectosphaerella</taxon>
    </lineage>
</organism>
<accession>A0A8K0T4Z1</accession>